<sequence>MVYTPQNESPMANFPLPSPRICQPKSPNTHEDYRNSLNRFCFPISPFVLPEDKPWQIDHLLQRLACLSARSLGFSPLHLGFSLSAPSEPTRRECRATIGSFSSRNSLYLILSSFFDHTPSLSNHAL</sequence>
<evidence type="ECO:0000313" key="1">
    <source>
        <dbReference type="EMBL" id="KGN44923.1"/>
    </source>
</evidence>
<dbReference type="AlphaFoldDB" id="A0A0A0K615"/>
<keyword evidence="2" id="KW-1185">Reference proteome</keyword>
<dbReference type="Gramene" id="KGN44923">
    <property type="protein sequence ID" value="KGN44923"/>
    <property type="gene ID" value="Csa_7G396385"/>
</dbReference>
<dbReference type="EMBL" id="CM002928">
    <property type="protein sequence ID" value="KGN44923.1"/>
    <property type="molecule type" value="Genomic_DNA"/>
</dbReference>
<protein>
    <submittedName>
        <fullName evidence="1">Uncharacterized protein</fullName>
    </submittedName>
</protein>
<accession>A0A0A0K615</accession>
<proteinExistence type="predicted"/>
<name>A0A0A0K615_CUCSA</name>
<reference evidence="1 2" key="1">
    <citation type="journal article" date="2009" name="Nat. Genet.">
        <title>The genome of the cucumber, Cucumis sativus L.</title>
        <authorList>
            <person name="Huang S."/>
            <person name="Li R."/>
            <person name="Zhang Z."/>
            <person name="Li L."/>
            <person name="Gu X."/>
            <person name="Fan W."/>
            <person name="Lucas W.J."/>
            <person name="Wang X."/>
            <person name="Xie B."/>
            <person name="Ni P."/>
            <person name="Ren Y."/>
            <person name="Zhu H."/>
            <person name="Li J."/>
            <person name="Lin K."/>
            <person name="Jin W."/>
            <person name="Fei Z."/>
            <person name="Li G."/>
            <person name="Staub J."/>
            <person name="Kilian A."/>
            <person name="van der Vossen E.A."/>
            <person name="Wu Y."/>
            <person name="Guo J."/>
            <person name="He J."/>
            <person name="Jia Z."/>
            <person name="Ren Y."/>
            <person name="Tian G."/>
            <person name="Lu Y."/>
            <person name="Ruan J."/>
            <person name="Qian W."/>
            <person name="Wang M."/>
            <person name="Huang Q."/>
            <person name="Li B."/>
            <person name="Xuan Z."/>
            <person name="Cao J."/>
            <person name="Asan"/>
            <person name="Wu Z."/>
            <person name="Zhang J."/>
            <person name="Cai Q."/>
            <person name="Bai Y."/>
            <person name="Zhao B."/>
            <person name="Han Y."/>
            <person name="Li Y."/>
            <person name="Li X."/>
            <person name="Wang S."/>
            <person name="Shi Q."/>
            <person name="Liu S."/>
            <person name="Cho W.K."/>
            <person name="Kim J.Y."/>
            <person name="Xu Y."/>
            <person name="Heller-Uszynska K."/>
            <person name="Miao H."/>
            <person name="Cheng Z."/>
            <person name="Zhang S."/>
            <person name="Wu J."/>
            <person name="Yang Y."/>
            <person name="Kang H."/>
            <person name="Li M."/>
            <person name="Liang H."/>
            <person name="Ren X."/>
            <person name="Shi Z."/>
            <person name="Wen M."/>
            <person name="Jian M."/>
            <person name="Yang H."/>
            <person name="Zhang G."/>
            <person name="Yang Z."/>
            <person name="Chen R."/>
            <person name="Liu S."/>
            <person name="Li J."/>
            <person name="Ma L."/>
            <person name="Liu H."/>
            <person name="Zhou Y."/>
            <person name="Zhao J."/>
            <person name="Fang X."/>
            <person name="Li G."/>
            <person name="Fang L."/>
            <person name="Li Y."/>
            <person name="Liu D."/>
            <person name="Zheng H."/>
            <person name="Zhang Y."/>
            <person name="Qin N."/>
            <person name="Li Z."/>
            <person name="Yang G."/>
            <person name="Yang S."/>
            <person name="Bolund L."/>
            <person name="Kristiansen K."/>
            <person name="Zheng H."/>
            <person name="Li S."/>
            <person name="Zhang X."/>
            <person name="Yang H."/>
            <person name="Wang J."/>
            <person name="Sun R."/>
            <person name="Zhang B."/>
            <person name="Jiang S."/>
            <person name="Wang J."/>
            <person name="Du Y."/>
            <person name="Li S."/>
        </authorList>
    </citation>
    <scope>NUCLEOTIDE SEQUENCE [LARGE SCALE GENOMIC DNA]</scope>
    <source>
        <strain evidence="2">cv. 9930</strain>
    </source>
</reference>
<evidence type="ECO:0000313" key="2">
    <source>
        <dbReference type="Proteomes" id="UP000029981"/>
    </source>
</evidence>
<reference evidence="1 2" key="4">
    <citation type="journal article" date="2011" name="BMC Genomics">
        <title>RNA-Seq improves annotation of protein-coding genes in the cucumber genome.</title>
        <authorList>
            <person name="Li Z."/>
            <person name="Zhang Z."/>
            <person name="Yan P."/>
            <person name="Huang S."/>
            <person name="Fei Z."/>
            <person name="Lin K."/>
        </authorList>
    </citation>
    <scope>NUCLEOTIDE SEQUENCE [LARGE SCALE GENOMIC DNA]</scope>
    <source>
        <strain evidence="2">cv. 9930</strain>
    </source>
</reference>
<gene>
    <name evidence="1" type="ORF">Csa_7G396385</name>
</gene>
<organism evidence="1 2">
    <name type="scientific">Cucumis sativus</name>
    <name type="common">Cucumber</name>
    <dbReference type="NCBI Taxonomy" id="3659"/>
    <lineage>
        <taxon>Eukaryota</taxon>
        <taxon>Viridiplantae</taxon>
        <taxon>Streptophyta</taxon>
        <taxon>Embryophyta</taxon>
        <taxon>Tracheophyta</taxon>
        <taxon>Spermatophyta</taxon>
        <taxon>Magnoliopsida</taxon>
        <taxon>eudicotyledons</taxon>
        <taxon>Gunneridae</taxon>
        <taxon>Pentapetalae</taxon>
        <taxon>rosids</taxon>
        <taxon>fabids</taxon>
        <taxon>Cucurbitales</taxon>
        <taxon>Cucurbitaceae</taxon>
        <taxon>Benincaseae</taxon>
        <taxon>Cucumis</taxon>
    </lineage>
</organism>
<dbReference type="Proteomes" id="UP000029981">
    <property type="component" value="Chromosome 7"/>
</dbReference>
<reference evidence="1 2" key="3">
    <citation type="journal article" date="2010" name="BMC Genomics">
        <title>Transcriptome sequencing and comparative analysis of cucumber flowers with different sex types.</title>
        <authorList>
            <person name="Guo S."/>
            <person name="Zheng Y."/>
            <person name="Joung J.G."/>
            <person name="Liu S."/>
            <person name="Zhang Z."/>
            <person name="Crasta O.R."/>
            <person name="Sobral B.W."/>
            <person name="Xu Y."/>
            <person name="Huang S."/>
            <person name="Fei Z."/>
        </authorList>
    </citation>
    <scope>NUCLEOTIDE SEQUENCE [LARGE SCALE GENOMIC DNA]</scope>
    <source>
        <strain evidence="2">cv. 9930</strain>
    </source>
</reference>
<reference evidence="1 2" key="2">
    <citation type="journal article" date="2009" name="PLoS ONE">
        <title>An integrated genetic and cytogenetic map of the cucumber genome.</title>
        <authorList>
            <person name="Ren Y."/>
            <person name="Zhang Z."/>
            <person name="Liu J."/>
            <person name="Staub J.E."/>
            <person name="Han Y."/>
            <person name="Cheng Z."/>
            <person name="Li X."/>
            <person name="Lu J."/>
            <person name="Miao H."/>
            <person name="Kang H."/>
            <person name="Xie B."/>
            <person name="Gu X."/>
            <person name="Wang X."/>
            <person name="Du Y."/>
            <person name="Jin W."/>
            <person name="Huang S."/>
        </authorList>
    </citation>
    <scope>NUCLEOTIDE SEQUENCE [LARGE SCALE GENOMIC DNA]</scope>
    <source>
        <strain evidence="2">cv. 9930</strain>
    </source>
</reference>